<evidence type="ECO:0000259" key="2">
    <source>
        <dbReference type="Pfam" id="PF09064"/>
    </source>
</evidence>
<keyword evidence="4" id="KW-1185">Reference proteome</keyword>
<feature type="domain" description="Thrombomodulin-like EGF-like" evidence="2">
    <location>
        <begin position="28"/>
        <end position="56"/>
    </location>
</feature>
<dbReference type="AlphaFoldDB" id="A0AAN8QAC6"/>
<feature type="region of interest" description="Disordered" evidence="1">
    <location>
        <begin position="65"/>
        <end position="88"/>
    </location>
</feature>
<name>A0AAN8QAC6_9TELE</name>
<dbReference type="GO" id="GO:0004888">
    <property type="term" value="F:transmembrane signaling receptor activity"/>
    <property type="evidence" value="ECO:0007669"/>
    <property type="project" value="InterPro"/>
</dbReference>
<proteinExistence type="predicted"/>
<reference evidence="3 4" key="1">
    <citation type="submission" date="2021-04" db="EMBL/GenBank/DDBJ databases">
        <authorList>
            <person name="De Guttry C."/>
            <person name="Zahm M."/>
            <person name="Klopp C."/>
            <person name="Cabau C."/>
            <person name="Louis A."/>
            <person name="Berthelot C."/>
            <person name="Parey E."/>
            <person name="Roest Crollius H."/>
            <person name="Montfort J."/>
            <person name="Robinson-Rechavi M."/>
            <person name="Bucao C."/>
            <person name="Bouchez O."/>
            <person name="Gislard M."/>
            <person name="Lluch J."/>
            <person name="Milhes M."/>
            <person name="Lampietro C."/>
            <person name="Lopez Roques C."/>
            <person name="Donnadieu C."/>
            <person name="Braasch I."/>
            <person name="Desvignes T."/>
            <person name="Postlethwait J."/>
            <person name="Bobe J."/>
            <person name="Wedekind C."/>
            <person name="Guiguen Y."/>
        </authorList>
    </citation>
    <scope>NUCLEOTIDE SEQUENCE [LARGE SCALE GENOMIC DNA]</scope>
    <source>
        <strain evidence="3">Cs_M1</strain>
        <tissue evidence="3">Blood</tissue>
    </source>
</reference>
<dbReference type="InterPro" id="IPR015149">
    <property type="entry name" value="Tme5_EGF-like"/>
</dbReference>
<comment type="caution">
    <text evidence="3">The sequence shown here is derived from an EMBL/GenBank/DDBJ whole genome shotgun (WGS) entry which is preliminary data.</text>
</comment>
<dbReference type="Gene3D" id="2.10.25.10">
    <property type="entry name" value="Laminin"/>
    <property type="match status" value="1"/>
</dbReference>
<sequence>MRAYVRKHISSCFEGYIATKEDPNKCKLHCPFKECLAEYDPNNPHQCNCPDGYMADGDPFRMDLRTVRPVPKRTVENRPRQTSDPRDR</sequence>
<accession>A0AAN8QAC6</accession>
<evidence type="ECO:0000313" key="3">
    <source>
        <dbReference type="EMBL" id="KAK6297470.1"/>
    </source>
</evidence>
<organism evidence="3 4">
    <name type="scientific">Coregonus suidteri</name>
    <dbReference type="NCBI Taxonomy" id="861788"/>
    <lineage>
        <taxon>Eukaryota</taxon>
        <taxon>Metazoa</taxon>
        <taxon>Chordata</taxon>
        <taxon>Craniata</taxon>
        <taxon>Vertebrata</taxon>
        <taxon>Euteleostomi</taxon>
        <taxon>Actinopterygii</taxon>
        <taxon>Neopterygii</taxon>
        <taxon>Teleostei</taxon>
        <taxon>Protacanthopterygii</taxon>
        <taxon>Salmoniformes</taxon>
        <taxon>Salmonidae</taxon>
        <taxon>Coregoninae</taxon>
        <taxon>Coregonus</taxon>
    </lineage>
</organism>
<dbReference type="Proteomes" id="UP001356427">
    <property type="component" value="Unassembled WGS sequence"/>
</dbReference>
<evidence type="ECO:0000256" key="1">
    <source>
        <dbReference type="SAM" id="MobiDB-lite"/>
    </source>
</evidence>
<dbReference type="EMBL" id="JAGTTL010000031">
    <property type="protein sequence ID" value="KAK6297470.1"/>
    <property type="molecule type" value="Genomic_DNA"/>
</dbReference>
<protein>
    <recommendedName>
        <fullName evidence="2">Thrombomodulin-like EGF-like domain-containing protein</fullName>
    </recommendedName>
</protein>
<dbReference type="SUPFAM" id="SSF57196">
    <property type="entry name" value="EGF/Laminin"/>
    <property type="match status" value="1"/>
</dbReference>
<dbReference type="GO" id="GO:0016020">
    <property type="term" value="C:membrane"/>
    <property type="evidence" value="ECO:0007669"/>
    <property type="project" value="InterPro"/>
</dbReference>
<evidence type="ECO:0000313" key="4">
    <source>
        <dbReference type="Proteomes" id="UP001356427"/>
    </source>
</evidence>
<feature type="compositionally biased region" description="Basic and acidic residues" evidence="1">
    <location>
        <begin position="73"/>
        <end position="88"/>
    </location>
</feature>
<dbReference type="Pfam" id="PF09064">
    <property type="entry name" value="EGF_Tme5"/>
    <property type="match status" value="1"/>
</dbReference>
<gene>
    <name evidence="3" type="ORF">J4Q44_G00320530</name>
</gene>